<dbReference type="PROSITE" id="PS00839">
    <property type="entry name" value="SUMT_1"/>
    <property type="match status" value="1"/>
</dbReference>
<reference evidence="11 12" key="1">
    <citation type="journal article" date="2023" name="Antonie Van Leeuwenhoek">
        <title>Mesoterricola silvestris gen. nov., sp. nov., Mesoterricola sediminis sp. nov., Geothrix oryzae sp. nov., Geothrix edaphica sp. nov., Geothrix rubra sp. nov., and Geothrix limicola sp. nov., six novel members of Acidobacteriota isolated from soils.</title>
        <authorList>
            <person name="Itoh H."/>
            <person name="Sugisawa Y."/>
            <person name="Mise K."/>
            <person name="Xu Z."/>
            <person name="Kuniyasu M."/>
            <person name="Ushijima N."/>
            <person name="Kawano K."/>
            <person name="Kobayashi E."/>
            <person name="Shiratori Y."/>
            <person name="Masuda Y."/>
            <person name="Senoo K."/>
        </authorList>
    </citation>
    <scope>NUCLEOTIDE SEQUENCE [LARGE SCALE GENOMIC DNA]</scope>
    <source>
        <strain evidence="11 12">Red804</strain>
    </source>
</reference>
<dbReference type="InterPro" id="IPR006366">
    <property type="entry name" value="CobA/CysG_C"/>
</dbReference>
<evidence type="ECO:0000256" key="4">
    <source>
        <dbReference type="ARBA" id="ARBA00022679"/>
    </source>
</evidence>
<evidence type="ECO:0000313" key="11">
    <source>
        <dbReference type="EMBL" id="GLH72939.1"/>
    </source>
</evidence>
<evidence type="ECO:0000256" key="3">
    <source>
        <dbReference type="ARBA" id="ARBA00022603"/>
    </source>
</evidence>
<feature type="domain" description="Tetrapyrrole methylase" evidence="10">
    <location>
        <begin position="18"/>
        <end position="224"/>
    </location>
</feature>
<feature type="region of interest" description="Disordered" evidence="9">
    <location>
        <begin position="254"/>
        <end position="289"/>
    </location>
</feature>
<dbReference type="RefSeq" id="WP_285573251.1">
    <property type="nucleotide sequence ID" value="NZ_BSDE01000002.1"/>
</dbReference>
<evidence type="ECO:0000256" key="7">
    <source>
        <dbReference type="ARBA" id="ARBA00025705"/>
    </source>
</evidence>
<feature type="compositionally biased region" description="Polar residues" evidence="9">
    <location>
        <begin position="255"/>
        <end position="264"/>
    </location>
</feature>
<dbReference type="PANTHER" id="PTHR45790">
    <property type="entry name" value="SIROHEME SYNTHASE-RELATED"/>
    <property type="match status" value="1"/>
</dbReference>
<keyword evidence="12" id="KW-1185">Reference proteome</keyword>
<comment type="pathway">
    <text evidence="7">Porphyrin-containing compound metabolism; siroheme biosynthesis; precorrin-2 from uroporphyrinogen III: step 1/1.</text>
</comment>
<dbReference type="SUPFAM" id="SSF53790">
    <property type="entry name" value="Tetrapyrrole methylase"/>
    <property type="match status" value="1"/>
</dbReference>
<accession>A0ABQ5QDL6</accession>
<evidence type="ECO:0000256" key="8">
    <source>
        <dbReference type="RuleBase" id="RU003960"/>
    </source>
</evidence>
<dbReference type="Proteomes" id="UP001165069">
    <property type="component" value="Unassembled WGS sequence"/>
</dbReference>
<protein>
    <recommendedName>
        <fullName evidence="2">uroporphyrinogen-III C-methyltransferase</fullName>
        <ecNumber evidence="2">2.1.1.107</ecNumber>
    </recommendedName>
</protein>
<dbReference type="PROSITE" id="PS00840">
    <property type="entry name" value="SUMT_2"/>
    <property type="match status" value="1"/>
</dbReference>
<comment type="caution">
    <text evidence="11">The sequence shown here is derived from an EMBL/GenBank/DDBJ whole genome shotgun (WGS) entry which is preliminary data.</text>
</comment>
<evidence type="ECO:0000256" key="9">
    <source>
        <dbReference type="SAM" id="MobiDB-lite"/>
    </source>
</evidence>
<organism evidence="11 12">
    <name type="scientific">Geothrix limicola</name>
    <dbReference type="NCBI Taxonomy" id="2927978"/>
    <lineage>
        <taxon>Bacteria</taxon>
        <taxon>Pseudomonadati</taxon>
        <taxon>Acidobacteriota</taxon>
        <taxon>Holophagae</taxon>
        <taxon>Holophagales</taxon>
        <taxon>Holophagaceae</taxon>
        <taxon>Geothrix</taxon>
    </lineage>
</organism>
<evidence type="ECO:0000256" key="5">
    <source>
        <dbReference type="ARBA" id="ARBA00022691"/>
    </source>
</evidence>
<dbReference type="InterPro" id="IPR035996">
    <property type="entry name" value="4pyrrol_Methylase_sf"/>
</dbReference>
<dbReference type="InterPro" id="IPR003043">
    <property type="entry name" value="Uropor_MeTrfase_CS"/>
</dbReference>
<dbReference type="Gene3D" id="3.40.1010.10">
    <property type="entry name" value="Cobalt-precorrin-4 Transmethylase, Domain 1"/>
    <property type="match status" value="1"/>
</dbReference>
<keyword evidence="3 8" id="KW-0489">Methyltransferase</keyword>
<sequence>MPRNAEPPSGSGPRRGFVSLVGAGPGSPDLLTLRGLRALEQADVILYDALLEPGFAKLFPEQALALPAGKRCGGFGITQERIHELLLEHARAGHRVVRLKGGDPFVFGRGGEEAKVLAEAGIPFEVIPGVSALQGAAAASGIPITHRGVSREVRILEGHHLLASNTNWFELARTEATLAIFMGTRSLQAVARRLLDHGADPDLPVALVERAFCEGQATTISTLRLAAEGHVVSRTEGPGLVYLGAAIRHRVPSLQPESSFTQAHDTPAALPRSEREAGAAGGGRKRRAG</sequence>
<keyword evidence="6" id="KW-0627">Porphyrin biosynthesis</keyword>
<dbReference type="EMBL" id="BSDE01000002">
    <property type="protein sequence ID" value="GLH72939.1"/>
    <property type="molecule type" value="Genomic_DNA"/>
</dbReference>
<dbReference type="NCBIfam" id="TIGR01469">
    <property type="entry name" value="cobA_cysG_Cterm"/>
    <property type="match status" value="1"/>
</dbReference>
<dbReference type="PANTHER" id="PTHR45790:SF3">
    <property type="entry name" value="S-ADENOSYL-L-METHIONINE-DEPENDENT UROPORPHYRINOGEN III METHYLTRANSFERASE, CHLOROPLASTIC"/>
    <property type="match status" value="1"/>
</dbReference>
<dbReference type="Gene3D" id="3.30.950.10">
    <property type="entry name" value="Methyltransferase, Cobalt-precorrin-4 Transmethylase, Domain 2"/>
    <property type="match status" value="1"/>
</dbReference>
<dbReference type="InterPro" id="IPR014777">
    <property type="entry name" value="4pyrrole_Mease_sub1"/>
</dbReference>
<dbReference type="InterPro" id="IPR014776">
    <property type="entry name" value="4pyrrole_Mease_sub2"/>
</dbReference>
<dbReference type="CDD" id="cd11642">
    <property type="entry name" value="SUMT"/>
    <property type="match status" value="1"/>
</dbReference>
<dbReference type="EC" id="2.1.1.107" evidence="2"/>
<evidence type="ECO:0000256" key="6">
    <source>
        <dbReference type="ARBA" id="ARBA00023244"/>
    </source>
</evidence>
<name>A0ABQ5QDL6_9BACT</name>
<dbReference type="NCBIfam" id="NF004790">
    <property type="entry name" value="PRK06136.1"/>
    <property type="match status" value="1"/>
</dbReference>
<evidence type="ECO:0000259" key="10">
    <source>
        <dbReference type="Pfam" id="PF00590"/>
    </source>
</evidence>
<keyword evidence="4 8" id="KW-0808">Transferase</keyword>
<proteinExistence type="inferred from homology"/>
<keyword evidence="5" id="KW-0949">S-adenosyl-L-methionine</keyword>
<comment type="similarity">
    <text evidence="1 8">Belongs to the precorrin methyltransferase family.</text>
</comment>
<evidence type="ECO:0000256" key="2">
    <source>
        <dbReference type="ARBA" id="ARBA00012162"/>
    </source>
</evidence>
<dbReference type="InterPro" id="IPR050161">
    <property type="entry name" value="Siro_Cobalamin_biosynth"/>
</dbReference>
<dbReference type="InterPro" id="IPR000878">
    <property type="entry name" value="4pyrrol_Mease"/>
</dbReference>
<dbReference type="Pfam" id="PF00590">
    <property type="entry name" value="TP_methylase"/>
    <property type="match status" value="1"/>
</dbReference>
<evidence type="ECO:0000256" key="1">
    <source>
        <dbReference type="ARBA" id="ARBA00005879"/>
    </source>
</evidence>
<evidence type="ECO:0000313" key="12">
    <source>
        <dbReference type="Proteomes" id="UP001165069"/>
    </source>
</evidence>
<gene>
    <name evidence="11" type="ORF">GETHLI_14410</name>
</gene>